<evidence type="ECO:0000313" key="1">
    <source>
        <dbReference type="EMBL" id="QIC72059.1"/>
    </source>
</evidence>
<accession>A0A6C0Y7H4</accession>
<dbReference type="EMBL" id="CP044458">
    <property type="protein sequence ID" value="QIC72059.1"/>
    <property type="molecule type" value="Genomic_DNA"/>
</dbReference>
<dbReference type="AlphaFoldDB" id="A0A6C0Y7H4"/>
<protein>
    <submittedName>
        <fullName evidence="1">Uncharacterized protein</fullName>
    </submittedName>
</protein>
<dbReference type="RefSeq" id="WP_163146618.1">
    <property type="nucleotide sequence ID" value="NZ_CP044458.1"/>
</dbReference>
<keyword evidence="1" id="KW-0614">Plasmid</keyword>
<name>A0A6C0Y7H4_9GAMM</name>
<evidence type="ECO:0000313" key="2">
    <source>
        <dbReference type="Proteomes" id="UP000503440"/>
    </source>
</evidence>
<reference evidence="1 2" key="1">
    <citation type="submission" date="2019-09" db="EMBL/GenBank/DDBJ databases">
        <title>Non-baumannii Acinetobacter spp. carrying blaNDM-1 isolated in China.</title>
        <authorList>
            <person name="Cui C."/>
            <person name="Chen C."/>
            <person name="Sun J."/>
            <person name="Liu Y."/>
        </authorList>
    </citation>
    <scope>NUCLEOTIDE SEQUENCE [LARGE SCALE GENOMIC DNA]</scope>
    <source>
        <strain evidence="1 2">B18</strain>
        <plasmid evidence="2">pb18-3</plasmid>
    </source>
</reference>
<proteinExistence type="predicted"/>
<geneLocation type="plasmid" evidence="2">
    <name>pb18-3</name>
</geneLocation>
<sequence>MNQVKNDYKIGDLVVMVDSIADSQVHSISETPCIHGRTVVLNGYRYQTGVQFIRPATAEEQRLQQRVIH</sequence>
<gene>
    <name evidence="1" type="ORF">FSC09_17020</name>
</gene>
<dbReference type="Proteomes" id="UP000503440">
    <property type="component" value="Plasmid pB18-3"/>
</dbReference>
<organism evidence="1 2">
    <name type="scientific">Acinetobacter indicus</name>
    <dbReference type="NCBI Taxonomy" id="756892"/>
    <lineage>
        <taxon>Bacteria</taxon>
        <taxon>Pseudomonadati</taxon>
        <taxon>Pseudomonadota</taxon>
        <taxon>Gammaproteobacteria</taxon>
        <taxon>Moraxellales</taxon>
        <taxon>Moraxellaceae</taxon>
        <taxon>Acinetobacter</taxon>
    </lineage>
</organism>